<feature type="region of interest" description="Disordered" evidence="1">
    <location>
        <begin position="46"/>
        <end position="76"/>
    </location>
</feature>
<comment type="caution">
    <text evidence="2">The sequence shown here is derived from an EMBL/GenBank/DDBJ whole genome shotgun (WGS) entry which is preliminary data.</text>
</comment>
<dbReference type="Proteomes" id="UP000297385">
    <property type="component" value="Unassembled WGS sequence"/>
</dbReference>
<sequence length="76" mass="8341">MATKKGSAAPMTISSDEKRWRAQSDADTLARAQEIMQDRSRHIAAKSHAAKEAKRYSSVAGTERKVAAKTPTRGRK</sequence>
<dbReference type="AlphaFoldDB" id="A0A4Y8N1D0"/>
<dbReference type="EMBL" id="SNVI01000001">
    <property type="protein sequence ID" value="TFE43617.1"/>
    <property type="molecule type" value="Genomic_DNA"/>
</dbReference>
<reference evidence="2 3" key="1">
    <citation type="submission" date="2019-03" db="EMBL/GenBank/DDBJ databases">
        <title>Complete Genome Sequence of Paraburkholderia dipogonis ICMP 19430T, a Nitrogen-fixing Symbiont of the South African Invasive Legume Dipogon lignosus in New Zealand.</title>
        <authorList>
            <person name="De Meyer S.E."/>
        </authorList>
    </citation>
    <scope>NUCLEOTIDE SEQUENCE [LARGE SCALE GENOMIC DNA]</scope>
    <source>
        <strain evidence="2 3">ICMP 19430</strain>
    </source>
</reference>
<protein>
    <submittedName>
        <fullName evidence="2">Uncharacterized protein</fullName>
    </submittedName>
</protein>
<dbReference type="GeneID" id="97307234"/>
<evidence type="ECO:0000256" key="1">
    <source>
        <dbReference type="SAM" id="MobiDB-lite"/>
    </source>
</evidence>
<gene>
    <name evidence="2" type="ORF">E2553_00330</name>
</gene>
<proteinExistence type="predicted"/>
<evidence type="ECO:0000313" key="2">
    <source>
        <dbReference type="EMBL" id="TFE43617.1"/>
    </source>
</evidence>
<feature type="region of interest" description="Disordered" evidence="1">
    <location>
        <begin position="1"/>
        <end position="23"/>
    </location>
</feature>
<evidence type="ECO:0000313" key="3">
    <source>
        <dbReference type="Proteomes" id="UP000297385"/>
    </source>
</evidence>
<accession>A0A4Y8N1D0</accession>
<name>A0A4Y8N1D0_9BURK</name>
<dbReference type="RefSeq" id="WP_134455565.1">
    <property type="nucleotide sequence ID" value="NZ_JBHMFL010000126.1"/>
</dbReference>
<organism evidence="2 3">
    <name type="scientific">Paraburkholderia dipogonis</name>
    <dbReference type="NCBI Taxonomy" id="1211383"/>
    <lineage>
        <taxon>Bacteria</taxon>
        <taxon>Pseudomonadati</taxon>
        <taxon>Pseudomonadota</taxon>
        <taxon>Betaproteobacteria</taxon>
        <taxon>Burkholderiales</taxon>
        <taxon>Burkholderiaceae</taxon>
        <taxon>Paraburkholderia</taxon>
    </lineage>
</organism>